<keyword evidence="1" id="KW-0678">Repressor</keyword>
<evidence type="ECO:0000256" key="2">
    <source>
        <dbReference type="ARBA" id="ARBA00023015"/>
    </source>
</evidence>
<evidence type="ECO:0000313" key="6">
    <source>
        <dbReference type="EMBL" id="VZH84068.1"/>
    </source>
</evidence>
<dbReference type="InterPro" id="IPR009061">
    <property type="entry name" value="DNA-bd_dom_put_sf"/>
</dbReference>
<feature type="domain" description="HTH merR-type" evidence="5">
    <location>
        <begin position="12"/>
        <end position="57"/>
    </location>
</feature>
<dbReference type="Pfam" id="PF00376">
    <property type="entry name" value="MerR"/>
    <property type="match status" value="1"/>
</dbReference>
<keyword evidence="3" id="KW-0238">DNA-binding</keyword>
<dbReference type="Proteomes" id="UP000423525">
    <property type="component" value="Chromosome"/>
</dbReference>
<dbReference type="Gene3D" id="1.10.1660.10">
    <property type="match status" value="1"/>
</dbReference>
<dbReference type="PANTHER" id="PTHR30204">
    <property type="entry name" value="REDOX-CYCLING DRUG-SENSING TRANSCRIPTIONAL ACTIVATOR SOXR"/>
    <property type="match status" value="1"/>
</dbReference>
<evidence type="ECO:0000259" key="5">
    <source>
        <dbReference type="PROSITE" id="PS50937"/>
    </source>
</evidence>
<dbReference type="SMART" id="SM00422">
    <property type="entry name" value="HTH_MERR"/>
    <property type="match status" value="1"/>
</dbReference>
<dbReference type="InterPro" id="IPR000551">
    <property type="entry name" value="MerR-type_HTH_dom"/>
</dbReference>
<dbReference type="SUPFAM" id="SSF46955">
    <property type="entry name" value="Putative DNA-binding domain"/>
    <property type="match status" value="1"/>
</dbReference>
<dbReference type="CDD" id="cd01106">
    <property type="entry name" value="HTH_TipAL-Mta"/>
    <property type="match status" value="1"/>
</dbReference>
<dbReference type="GO" id="GO:0003677">
    <property type="term" value="F:DNA binding"/>
    <property type="evidence" value="ECO:0007669"/>
    <property type="project" value="UniProtKB-KW"/>
</dbReference>
<sequence length="84" mass="9842">MVTPMEEHNLRTVGEVADLVGVSVRTLHHWDAIGLVSPQWRSWADYRLYSEEDVARIYQTHMHSQRNTGHVYRNGFRFHTASMC</sequence>
<dbReference type="AlphaFoldDB" id="A0A6I8MCV6"/>
<name>A0A6I8MCV6_9CORY</name>
<dbReference type="KEGG" id="crf:FRC0190_00109"/>
<keyword evidence="4" id="KW-0804">Transcription</keyword>
<evidence type="ECO:0000256" key="4">
    <source>
        <dbReference type="ARBA" id="ARBA00023163"/>
    </source>
</evidence>
<keyword evidence="2" id="KW-0805">Transcription regulation</keyword>
<evidence type="ECO:0000256" key="3">
    <source>
        <dbReference type="ARBA" id="ARBA00023125"/>
    </source>
</evidence>
<dbReference type="InterPro" id="IPR047057">
    <property type="entry name" value="MerR_fam"/>
</dbReference>
<dbReference type="EMBL" id="LR738855">
    <property type="protein sequence ID" value="VZH84068.1"/>
    <property type="molecule type" value="Genomic_DNA"/>
</dbReference>
<evidence type="ECO:0000313" key="7">
    <source>
        <dbReference type="Proteomes" id="UP000423525"/>
    </source>
</evidence>
<dbReference type="PRINTS" id="PR00040">
    <property type="entry name" value="HTHMERR"/>
</dbReference>
<dbReference type="GO" id="GO:0003700">
    <property type="term" value="F:DNA-binding transcription factor activity"/>
    <property type="evidence" value="ECO:0007669"/>
    <property type="project" value="InterPro"/>
</dbReference>
<reference evidence="6 7" key="1">
    <citation type="submission" date="2019-11" db="EMBL/GenBank/DDBJ databases">
        <authorList>
            <person name="Brisse S."/>
        </authorList>
    </citation>
    <scope>NUCLEOTIDE SEQUENCE [LARGE SCALE GENOMIC DNA]</scope>
    <source>
        <strain evidence="6">FRC0190</strain>
    </source>
</reference>
<gene>
    <name evidence="6" type="ORF">FRC0190_00109</name>
</gene>
<accession>A0A6I8MCV6</accession>
<organism evidence="6 7">
    <name type="scientific">Corynebacterium rouxii</name>
    <dbReference type="NCBI Taxonomy" id="2719119"/>
    <lineage>
        <taxon>Bacteria</taxon>
        <taxon>Bacillati</taxon>
        <taxon>Actinomycetota</taxon>
        <taxon>Actinomycetes</taxon>
        <taxon>Mycobacteriales</taxon>
        <taxon>Corynebacteriaceae</taxon>
        <taxon>Corynebacterium</taxon>
    </lineage>
</organism>
<proteinExistence type="predicted"/>
<evidence type="ECO:0000256" key="1">
    <source>
        <dbReference type="ARBA" id="ARBA00022491"/>
    </source>
</evidence>
<dbReference type="PROSITE" id="PS00552">
    <property type="entry name" value="HTH_MERR_1"/>
    <property type="match status" value="1"/>
</dbReference>
<dbReference type="PANTHER" id="PTHR30204:SF69">
    <property type="entry name" value="MERR-FAMILY TRANSCRIPTIONAL REGULATOR"/>
    <property type="match status" value="1"/>
</dbReference>
<protein>
    <recommendedName>
        <fullName evidence="5">HTH merR-type domain-containing protein</fullName>
    </recommendedName>
</protein>
<dbReference type="PROSITE" id="PS50937">
    <property type="entry name" value="HTH_MERR_2"/>
    <property type="match status" value="1"/>
</dbReference>